<sequence>MQEFKGWVATLANQYIRKVDVVNRGFSGYNTVHALELFPKIFNKEICKDTLLMTLFFGANDCSLNPIQMITPEAYVKNMRQLIQLSLETFPENCPIIVITPPPCYARKFNEDHDFHDHENKRTEEFRNLCLATVKEFSNNARVFHIDIWEDILGESWDTETEEFNEKINQYLCDGLHLNAAGNDLIYNNLIKLIDEKLPHLSSDNLSLIGPYWRDINPINYKVSF</sequence>
<evidence type="ECO:0000313" key="2">
    <source>
        <dbReference type="EMBL" id="ORY75824.1"/>
    </source>
</evidence>
<dbReference type="Pfam" id="PF13472">
    <property type="entry name" value="Lipase_GDSL_2"/>
    <property type="match status" value="1"/>
</dbReference>
<keyword evidence="2" id="KW-0378">Hydrolase</keyword>
<dbReference type="STRING" id="1754190.A0A1Y2EX41"/>
<name>A0A1Y2EX41_9FUNG</name>
<dbReference type="EMBL" id="MCOG01000024">
    <property type="protein sequence ID" value="ORY75824.1"/>
    <property type="molecule type" value="Genomic_DNA"/>
</dbReference>
<dbReference type="InterPro" id="IPR045136">
    <property type="entry name" value="Iah1-like"/>
</dbReference>
<dbReference type="OrthoDB" id="671439at2759"/>
<dbReference type="InterPro" id="IPR013830">
    <property type="entry name" value="SGNH_hydro"/>
</dbReference>
<accession>A0A1Y2EX41</accession>
<dbReference type="SUPFAM" id="SSF52266">
    <property type="entry name" value="SGNH hydrolase"/>
    <property type="match status" value="1"/>
</dbReference>
<dbReference type="Gene3D" id="3.40.50.1110">
    <property type="entry name" value="SGNH hydrolase"/>
    <property type="match status" value="1"/>
</dbReference>
<protein>
    <submittedName>
        <fullName evidence="2">SGNH hydrolase</fullName>
    </submittedName>
</protein>
<evidence type="ECO:0000313" key="3">
    <source>
        <dbReference type="Proteomes" id="UP000193920"/>
    </source>
</evidence>
<organism evidence="2 3">
    <name type="scientific">Neocallimastix californiae</name>
    <dbReference type="NCBI Taxonomy" id="1754190"/>
    <lineage>
        <taxon>Eukaryota</taxon>
        <taxon>Fungi</taxon>
        <taxon>Fungi incertae sedis</taxon>
        <taxon>Chytridiomycota</taxon>
        <taxon>Chytridiomycota incertae sedis</taxon>
        <taxon>Neocallimastigomycetes</taxon>
        <taxon>Neocallimastigales</taxon>
        <taxon>Neocallimastigaceae</taxon>
        <taxon>Neocallimastix</taxon>
    </lineage>
</organism>
<gene>
    <name evidence="2" type="ORF">LY90DRAFT_400864</name>
</gene>
<evidence type="ECO:0000259" key="1">
    <source>
        <dbReference type="Pfam" id="PF13472"/>
    </source>
</evidence>
<dbReference type="PANTHER" id="PTHR14209:SF19">
    <property type="entry name" value="ISOAMYL ACETATE-HYDROLYZING ESTERASE 1 HOMOLOG"/>
    <property type="match status" value="1"/>
</dbReference>
<dbReference type="InterPro" id="IPR036514">
    <property type="entry name" value="SGNH_hydro_sf"/>
</dbReference>
<dbReference type="AlphaFoldDB" id="A0A1Y2EX41"/>
<feature type="domain" description="SGNH hydrolase-type esterase" evidence="1">
    <location>
        <begin position="4"/>
        <end position="184"/>
    </location>
</feature>
<proteinExistence type="predicted"/>
<dbReference type="PANTHER" id="PTHR14209">
    <property type="entry name" value="ISOAMYL ACETATE-HYDROLYZING ESTERASE 1"/>
    <property type="match status" value="1"/>
</dbReference>
<reference evidence="2 3" key="1">
    <citation type="submission" date="2016-08" db="EMBL/GenBank/DDBJ databases">
        <title>A Parts List for Fungal Cellulosomes Revealed by Comparative Genomics.</title>
        <authorList>
            <consortium name="DOE Joint Genome Institute"/>
            <person name="Haitjema C.H."/>
            <person name="Gilmore S.P."/>
            <person name="Henske J.K."/>
            <person name="Solomon K.V."/>
            <person name="De Groot R."/>
            <person name="Kuo A."/>
            <person name="Mondo S.J."/>
            <person name="Salamov A.A."/>
            <person name="Labutti K."/>
            <person name="Zhao Z."/>
            <person name="Chiniquy J."/>
            <person name="Barry K."/>
            <person name="Brewer H.M."/>
            <person name="Purvine S.O."/>
            <person name="Wright A.T."/>
            <person name="Boxma B."/>
            <person name="Van Alen T."/>
            <person name="Hackstein J.H."/>
            <person name="Baker S.E."/>
            <person name="Grigoriev I.V."/>
            <person name="O'Malley M.A."/>
        </authorList>
    </citation>
    <scope>NUCLEOTIDE SEQUENCE [LARGE SCALE GENOMIC DNA]</scope>
    <source>
        <strain evidence="2 3">G1</strain>
    </source>
</reference>
<comment type="caution">
    <text evidence="2">The sequence shown here is derived from an EMBL/GenBank/DDBJ whole genome shotgun (WGS) entry which is preliminary data.</text>
</comment>
<dbReference type="GO" id="GO:0016787">
    <property type="term" value="F:hydrolase activity"/>
    <property type="evidence" value="ECO:0007669"/>
    <property type="project" value="UniProtKB-KW"/>
</dbReference>
<dbReference type="Proteomes" id="UP000193920">
    <property type="component" value="Unassembled WGS sequence"/>
</dbReference>
<keyword evidence="3" id="KW-1185">Reference proteome</keyword>